<dbReference type="PANTHER" id="PTHR30621">
    <property type="entry name" value="GLUTAMINE SYNTHETASE ADENYLYLTRANSFERASE"/>
    <property type="match status" value="1"/>
</dbReference>
<proteinExistence type="predicted"/>
<dbReference type="EMBL" id="AP019416">
    <property type="protein sequence ID" value="BBI53181.1"/>
    <property type="molecule type" value="Genomic_DNA"/>
</dbReference>
<gene>
    <name evidence="1" type="ORF">HORIV_56020</name>
</gene>
<keyword evidence="2" id="KW-1185">Reference proteome</keyword>
<dbReference type="PANTHER" id="PTHR30621:SF0">
    <property type="entry name" value="BIFUNCTIONAL GLUTAMINE SYNTHETASE ADENYLYLTRANSFERASE_ADENYLYL-REMOVING ENZYME"/>
    <property type="match status" value="1"/>
</dbReference>
<organism evidence="1 2">
    <name type="scientific">Vreelandella olivaria</name>
    <dbReference type="NCBI Taxonomy" id="390919"/>
    <lineage>
        <taxon>Bacteria</taxon>
        <taxon>Pseudomonadati</taxon>
        <taxon>Pseudomonadota</taxon>
        <taxon>Gammaproteobacteria</taxon>
        <taxon>Oceanospirillales</taxon>
        <taxon>Halomonadaceae</taxon>
        <taxon>Vreelandella</taxon>
    </lineage>
</organism>
<reference evidence="2" key="1">
    <citation type="journal article" date="2019" name="Microbiol. Resour. Announc.">
        <title>Complete Genome Sequence of Halomonas olivaria, a Moderately Halophilic Bacterium Isolated from Olive Processing Effluents, Obtained by Nanopore Sequencing.</title>
        <authorList>
            <person name="Nagata S."/>
            <person name="Ii K.M."/>
            <person name="Tsukimi T."/>
            <person name="Miura M.C."/>
            <person name="Galipon J."/>
            <person name="Arakawa K."/>
        </authorList>
    </citation>
    <scope>NUCLEOTIDE SEQUENCE [LARGE SCALE GENOMIC DNA]</scope>
    <source>
        <strain evidence="2">TYRC17</strain>
    </source>
</reference>
<dbReference type="Proteomes" id="UP000289555">
    <property type="component" value="Chromosome"/>
</dbReference>
<dbReference type="Gene3D" id="1.20.120.1510">
    <property type="match status" value="1"/>
</dbReference>
<sequence>MKRLHSLYHSRQVQSMQRIGFERLDALMPLLLDAVADNEAPDTALERVQPLIEAVLRRTAYLALLRENPRRLSI</sequence>
<evidence type="ECO:0000313" key="2">
    <source>
        <dbReference type="Proteomes" id="UP000289555"/>
    </source>
</evidence>
<evidence type="ECO:0000313" key="1">
    <source>
        <dbReference type="EMBL" id="BBI53181.1"/>
    </source>
</evidence>
<name>A0ABM7GR29_9GAMM</name>
<protein>
    <submittedName>
        <fullName evidence="1">Uncharacterized protein</fullName>
    </submittedName>
</protein>
<accession>A0ABM7GR29</accession>
<dbReference type="InterPro" id="IPR023057">
    <property type="entry name" value="GlnE"/>
</dbReference>